<dbReference type="InterPro" id="IPR006311">
    <property type="entry name" value="TAT_signal"/>
</dbReference>
<feature type="chain" id="PRO_5038904396" evidence="1">
    <location>
        <begin position="34"/>
        <end position="396"/>
    </location>
</feature>
<dbReference type="InterPro" id="IPR001466">
    <property type="entry name" value="Beta-lactam-related"/>
</dbReference>
<keyword evidence="1" id="KW-0732">Signal</keyword>
<dbReference type="InParanoid" id="A0A4V2YYY7"/>
<gene>
    <name evidence="3" type="ORF">E1269_31490</name>
</gene>
<sequence length="396" mass="42805">MNPLPSRRSVLRAMGAASIVSSAAVATSAVAYAGPPATPSRGGHVPADLLPGGAFDRLVAQQAAADVFSGTVLLAHRGRTVLSRSHGMADQQKSIPNRTDTIFNLGSITKAFTGLAISQLVFEGKMAYHEKLGTYLDGFPAGVADTVTIHQLLTHTSGIGRPATGNGAPPGGEWDSVEEVWDETLGIIRQIPETDFIPGTSYAYSNDGYWVLGAIVAAVSEQPFFEYVRQHILTPAEMSRTDFYTRPQVLGNPDIAHPYWTQPSGDRVDFTTTPQFKFVDGPDTGLYSTASDLFRFITALRSGKLLDLDFLSLATGSGVPVAPRDPGLSHWFVGYGFMHDVFGRRHIFTRSGGGPGRATRLDDFQDLDWVAVVLSNYDDKSIDAIVTREREIITQE</sequence>
<evidence type="ECO:0000313" key="3">
    <source>
        <dbReference type="EMBL" id="TDD95017.1"/>
    </source>
</evidence>
<dbReference type="PANTHER" id="PTHR43283:SF3">
    <property type="entry name" value="BETA-LACTAMASE FAMILY PROTEIN (AFU_ORTHOLOGUE AFUA_5G07500)"/>
    <property type="match status" value="1"/>
</dbReference>
<dbReference type="OrthoDB" id="3863176at2"/>
<dbReference type="Gene3D" id="3.40.710.10">
    <property type="entry name" value="DD-peptidase/beta-lactamase superfamily"/>
    <property type="match status" value="1"/>
</dbReference>
<keyword evidence="4" id="KW-1185">Reference proteome</keyword>
<proteinExistence type="predicted"/>
<evidence type="ECO:0000256" key="1">
    <source>
        <dbReference type="SAM" id="SignalP"/>
    </source>
</evidence>
<dbReference type="RefSeq" id="WP_131902124.1">
    <property type="nucleotide sequence ID" value="NZ_SMKZ01000098.1"/>
</dbReference>
<accession>A0A4V2YYY7</accession>
<dbReference type="GO" id="GO:0016787">
    <property type="term" value="F:hydrolase activity"/>
    <property type="evidence" value="ECO:0007669"/>
    <property type="project" value="UniProtKB-KW"/>
</dbReference>
<dbReference type="AlphaFoldDB" id="A0A4V2YYY7"/>
<dbReference type="Pfam" id="PF00144">
    <property type="entry name" value="Beta-lactamase"/>
    <property type="match status" value="1"/>
</dbReference>
<feature type="domain" description="Beta-lactamase-related" evidence="2">
    <location>
        <begin position="55"/>
        <end position="380"/>
    </location>
</feature>
<dbReference type="InterPro" id="IPR012338">
    <property type="entry name" value="Beta-lactam/transpept-like"/>
</dbReference>
<dbReference type="PROSITE" id="PS51318">
    <property type="entry name" value="TAT"/>
    <property type="match status" value="1"/>
</dbReference>
<dbReference type="InterPro" id="IPR050789">
    <property type="entry name" value="Diverse_Enzym_Activities"/>
</dbReference>
<evidence type="ECO:0000259" key="2">
    <source>
        <dbReference type="Pfam" id="PF00144"/>
    </source>
</evidence>
<keyword evidence="3" id="KW-0378">Hydrolase</keyword>
<evidence type="ECO:0000313" key="4">
    <source>
        <dbReference type="Proteomes" id="UP000294739"/>
    </source>
</evidence>
<feature type="signal peptide" evidence="1">
    <location>
        <begin position="1"/>
        <end position="33"/>
    </location>
</feature>
<organism evidence="3 4">
    <name type="scientific">Jiangella asiatica</name>
    <dbReference type="NCBI Taxonomy" id="2530372"/>
    <lineage>
        <taxon>Bacteria</taxon>
        <taxon>Bacillati</taxon>
        <taxon>Actinomycetota</taxon>
        <taxon>Actinomycetes</taxon>
        <taxon>Jiangellales</taxon>
        <taxon>Jiangellaceae</taxon>
        <taxon>Jiangella</taxon>
    </lineage>
</organism>
<dbReference type="PANTHER" id="PTHR43283">
    <property type="entry name" value="BETA-LACTAMASE-RELATED"/>
    <property type="match status" value="1"/>
</dbReference>
<comment type="caution">
    <text evidence="3">The sequence shown here is derived from an EMBL/GenBank/DDBJ whole genome shotgun (WGS) entry which is preliminary data.</text>
</comment>
<dbReference type="EMBL" id="SMKZ01000098">
    <property type="protein sequence ID" value="TDD95017.1"/>
    <property type="molecule type" value="Genomic_DNA"/>
</dbReference>
<dbReference type="Proteomes" id="UP000294739">
    <property type="component" value="Unassembled WGS sequence"/>
</dbReference>
<name>A0A4V2YYY7_9ACTN</name>
<dbReference type="SUPFAM" id="SSF56601">
    <property type="entry name" value="beta-lactamase/transpeptidase-like"/>
    <property type="match status" value="1"/>
</dbReference>
<reference evidence="3 4" key="1">
    <citation type="submission" date="2019-03" db="EMBL/GenBank/DDBJ databases">
        <title>Draft genome sequences of novel Actinobacteria.</title>
        <authorList>
            <person name="Sahin N."/>
            <person name="Ay H."/>
            <person name="Saygin H."/>
        </authorList>
    </citation>
    <scope>NUCLEOTIDE SEQUENCE [LARGE SCALE GENOMIC DNA]</scope>
    <source>
        <strain evidence="3 4">5K138</strain>
    </source>
</reference>
<protein>
    <submittedName>
        <fullName evidence="3">Class A beta-lactamase-related serine hydrolase</fullName>
    </submittedName>
</protein>